<dbReference type="Pfam" id="PF01371">
    <property type="entry name" value="Trp_repressor"/>
    <property type="match status" value="1"/>
</dbReference>
<gene>
    <name evidence="1" type="ORF">AUK04_01090</name>
</gene>
<dbReference type="InterPro" id="IPR038116">
    <property type="entry name" value="TrpR-like_sf"/>
</dbReference>
<dbReference type="InterPro" id="IPR010921">
    <property type="entry name" value="Trp_repressor/repl_initiator"/>
</dbReference>
<evidence type="ECO:0000313" key="1">
    <source>
        <dbReference type="EMBL" id="OIP85582.1"/>
    </source>
</evidence>
<dbReference type="GO" id="GO:0003700">
    <property type="term" value="F:DNA-binding transcription factor activity"/>
    <property type="evidence" value="ECO:0007669"/>
    <property type="project" value="InterPro"/>
</dbReference>
<dbReference type="InterPro" id="IPR000831">
    <property type="entry name" value="Trp_repress"/>
</dbReference>
<evidence type="ECO:0000313" key="2">
    <source>
        <dbReference type="Proteomes" id="UP000183758"/>
    </source>
</evidence>
<dbReference type="GO" id="GO:0043565">
    <property type="term" value="F:sequence-specific DNA binding"/>
    <property type="evidence" value="ECO:0007669"/>
    <property type="project" value="InterPro"/>
</dbReference>
<organism evidence="1 2">
    <name type="scientific">Candidatus Roizmanbacteria bacterium CG2_30_33_16</name>
    <dbReference type="NCBI Taxonomy" id="1805340"/>
    <lineage>
        <taxon>Bacteria</taxon>
        <taxon>Candidatus Roizmaniibacteriota</taxon>
    </lineage>
</organism>
<dbReference type="EMBL" id="MNZM01000025">
    <property type="protein sequence ID" value="OIP85582.1"/>
    <property type="molecule type" value="Genomic_DNA"/>
</dbReference>
<proteinExistence type="predicted"/>
<dbReference type="AlphaFoldDB" id="A0A1J5HZS2"/>
<accession>A0A1J5HZS2</accession>
<evidence type="ECO:0008006" key="3">
    <source>
        <dbReference type="Google" id="ProtNLM"/>
    </source>
</evidence>
<protein>
    <recommendedName>
        <fullName evidence="3">TrpR like protein, YerC/YecD</fullName>
    </recommendedName>
</protein>
<dbReference type="Gene3D" id="1.10.1270.10">
    <property type="entry name" value="TrpR-like"/>
    <property type="match status" value="1"/>
</dbReference>
<comment type="caution">
    <text evidence="1">The sequence shown here is derived from an EMBL/GenBank/DDBJ whole genome shotgun (WGS) entry which is preliminary data.</text>
</comment>
<sequence length="147" mass="17046">MIYISKKRLSKEVLDKIFRLFLEVISRSSNSGEFLDLANEIFSPSEKIMMAKRITIIYLLVKGIDQIVIADVLKVSTATVAKFALLNCQKENKLVELMKSMIKKEKVLNFFDDLMADLFIQPGIKIGHHKLHWEHERKKQNRKLTGL</sequence>
<name>A0A1J5HZS2_9BACT</name>
<dbReference type="SUPFAM" id="SSF48295">
    <property type="entry name" value="TrpR-like"/>
    <property type="match status" value="1"/>
</dbReference>
<dbReference type="Proteomes" id="UP000183758">
    <property type="component" value="Unassembled WGS sequence"/>
</dbReference>
<reference evidence="1 2" key="1">
    <citation type="journal article" date="2016" name="Environ. Microbiol.">
        <title>Genomic resolution of a cold subsurface aquifer community provides metabolic insights for novel microbes adapted to high CO concentrations.</title>
        <authorList>
            <person name="Probst A.J."/>
            <person name="Castelle C.J."/>
            <person name="Singh A."/>
            <person name="Brown C.T."/>
            <person name="Anantharaman K."/>
            <person name="Sharon I."/>
            <person name="Hug L.A."/>
            <person name="Burstein D."/>
            <person name="Emerson J.B."/>
            <person name="Thomas B.C."/>
            <person name="Banfield J.F."/>
        </authorList>
    </citation>
    <scope>NUCLEOTIDE SEQUENCE [LARGE SCALE GENOMIC DNA]</scope>
    <source>
        <strain evidence="1">CG2_30_33_16</strain>
    </source>
</reference>